<comment type="caution">
    <text evidence="4">The sequence shown here is derived from an EMBL/GenBank/DDBJ whole genome shotgun (WGS) entry which is preliminary data.</text>
</comment>
<dbReference type="Gene3D" id="2.40.160.20">
    <property type="match status" value="1"/>
</dbReference>
<protein>
    <submittedName>
        <fullName evidence="4">Porin family protein</fullName>
    </submittedName>
</protein>
<evidence type="ECO:0000256" key="2">
    <source>
        <dbReference type="SAM" id="SignalP"/>
    </source>
</evidence>
<dbReference type="EMBL" id="AFXZ01000015">
    <property type="protein sequence ID" value="EGV43903.2"/>
    <property type="molecule type" value="Genomic_DNA"/>
</dbReference>
<evidence type="ECO:0000313" key="5">
    <source>
        <dbReference type="Proteomes" id="UP000003730"/>
    </source>
</evidence>
<dbReference type="InterPro" id="IPR027385">
    <property type="entry name" value="Beta-barrel_OMP"/>
</dbReference>
<keyword evidence="1 2" id="KW-0732">Signal</keyword>
<dbReference type="AlphaFoldDB" id="G2ECC5"/>
<dbReference type="Pfam" id="PF13505">
    <property type="entry name" value="OMP_b-brl"/>
    <property type="match status" value="1"/>
</dbReference>
<dbReference type="eggNOG" id="COG3047">
    <property type="taxonomic scope" value="Bacteria"/>
</dbReference>
<dbReference type="SUPFAM" id="SSF56925">
    <property type="entry name" value="OMPA-like"/>
    <property type="match status" value="1"/>
</dbReference>
<dbReference type="STRING" id="1046627.BZARG_2367"/>
<gene>
    <name evidence="4" type="ORF">BZARG_2367</name>
</gene>
<proteinExistence type="predicted"/>
<dbReference type="InterPro" id="IPR011250">
    <property type="entry name" value="OMP/PagP_B-barrel"/>
</dbReference>
<feature type="domain" description="Outer membrane protein beta-barrel" evidence="3">
    <location>
        <begin position="30"/>
        <end position="211"/>
    </location>
</feature>
<feature type="chain" id="PRO_5020895405" evidence="2">
    <location>
        <begin position="42"/>
        <end position="229"/>
    </location>
</feature>
<evidence type="ECO:0000313" key="4">
    <source>
        <dbReference type="EMBL" id="EGV43903.2"/>
    </source>
</evidence>
<name>G2ECC5_9FLAO</name>
<accession>G2ECC5</accession>
<keyword evidence="5" id="KW-1185">Reference proteome</keyword>
<organism evidence="4 5">
    <name type="scientific">Bizionia argentinensis JUB59</name>
    <dbReference type="NCBI Taxonomy" id="1046627"/>
    <lineage>
        <taxon>Bacteria</taxon>
        <taxon>Pseudomonadati</taxon>
        <taxon>Bacteroidota</taxon>
        <taxon>Flavobacteriia</taxon>
        <taxon>Flavobacteriales</taxon>
        <taxon>Flavobacteriaceae</taxon>
        <taxon>Bizionia</taxon>
    </lineage>
</organism>
<evidence type="ECO:0000259" key="3">
    <source>
        <dbReference type="Pfam" id="PF13505"/>
    </source>
</evidence>
<evidence type="ECO:0000256" key="1">
    <source>
        <dbReference type="ARBA" id="ARBA00022729"/>
    </source>
</evidence>
<reference evidence="4 5" key="1">
    <citation type="journal article" date="2008" name="Int. J. Syst. Evol. Microbiol.">
        <title>Bizionia argentinensis sp. nov., isolated from surface marine water in Antarctica.</title>
        <authorList>
            <person name="Bercovich A."/>
            <person name="Vazquez S.C."/>
            <person name="Yankilevich P."/>
            <person name="Coria S.H."/>
            <person name="Foti M."/>
            <person name="Hernandez E."/>
            <person name="Vidal A."/>
            <person name="Ruberto L."/>
            <person name="Melo C."/>
            <person name="Marenssi S."/>
            <person name="Criscuolo M."/>
            <person name="Memoli M."/>
            <person name="Arguelles M."/>
            <person name="Mac Cormack W.P."/>
        </authorList>
    </citation>
    <scope>NUCLEOTIDE SEQUENCE [LARGE SCALE GENOMIC DNA]</scope>
    <source>
        <strain evidence="4 5">JUB59</strain>
    </source>
</reference>
<sequence>MMIRLNFASSNKLKTKFKFIKMKKLLFVAAIAAFGFTNVSAQEDYGTFGFAEGDIFIEGNVGFNSSNDKNTDEKISGYTISPKAGYFLTEDLALGVNLGFAGTKTKLAGTTTADVNALGAGVFARYYFLDLGKRFKTFTELGIGYSGAEDKISDVKLNTIGAGFDLGINYFVTENIALSFGLKNILSFSTGKAEVGGAKGESVSEFNFGFGDVANPFGGNAMFGLLFKL</sequence>
<dbReference type="Proteomes" id="UP000003730">
    <property type="component" value="Unassembled WGS sequence"/>
</dbReference>
<feature type="signal peptide" evidence="2">
    <location>
        <begin position="1"/>
        <end position="41"/>
    </location>
</feature>